<organism evidence="2 3">
    <name type="scientific">Vanilla planifolia</name>
    <name type="common">Vanilla</name>
    <dbReference type="NCBI Taxonomy" id="51239"/>
    <lineage>
        <taxon>Eukaryota</taxon>
        <taxon>Viridiplantae</taxon>
        <taxon>Streptophyta</taxon>
        <taxon>Embryophyta</taxon>
        <taxon>Tracheophyta</taxon>
        <taxon>Spermatophyta</taxon>
        <taxon>Magnoliopsida</taxon>
        <taxon>Liliopsida</taxon>
        <taxon>Asparagales</taxon>
        <taxon>Orchidaceae</taxon>
        <taxon>Vanilloideae</taxon>
        <taxon>Vanilleae</taxon>
        <taxon>Vanilla</taxon>
    </lineage>
</organism>
<comment type="caution">
    <text evidence="2">The sequence shown here is derived from an EMBL/GenBank/DDBJ whole genome shotgun (WGS) entry which is preliminary data.</text>
</comment>
<evidence type="ECO:0000256" key="1">
    <source>
        <dbReference type="SAM" id="MobiDB-lite"/>
    </source>
</evidence>
<evidence type="ECO:0000313" key="3">
    <source>
        <dbReference type="Proteomes" id="UP000639772"/>
    </source>
</evidence>
<gene>
    <name evidence="2" type="ORF">HPP92_013400</name>
</gene>
<evidence type="ECO:0000313" key="2">
    <source>
        <dbReference type="EMBL" id="KAG0478681.1"/>
    </source>
</evidence>
<dbReference type="Proteomes" id="UP000639772">
    <property type="component" value="Chromosome 6"/>
</dbReference>
<proteinExistence type="predicted"/>
<dbReference type="EMBL" id="JADCNM010000006">
    <property type="protein sequence ID" value="KAG0478681.1"/>
    <property type="molecule type" value="Genomic_DNA"/>
</dbReference>
<reference evidence="2 3" key="1">
    <citation type="journal article" date="2020" name="Nat. Food">
        <title>A phased Vanilla planifolia genome enables genetic improvement of flavour and production.</title>
        <authorList>
            <person name="Hasing T."/>
            <person name="Tang H."/>
            <person name="Brym M."/>
            <person name="Khazi F."/>
            <person name="Huang T."/>
            <person name="Chambers A.H."/>
        </authorList>
    </citation>
    <scope>NUCLEOTIDE SEQUENCE [LARGE SCALE GENOMIC DNA]</scope>
    <source>
        <tissue evidence="2">Leaf</tissue>
    </source>
</reference>
<protein>
    <submittedName>
        <fullName evidence="2">Uncharacterized protein</fullName>
    </submittedName>
</protein>
<dbReference type="AlphaFoldDB" id="A0A835QWY8"/>
<name>A0A835QWY8_VANPL</name>
<sequence>MDLSFPLALNLQEKGACNNACRECAFDCNYFKIFFSNRLIIFQRDPSKDSCGGPLFSKWWNLGNASASTTSPRRPPRRQPASRAAPDDDVQEPDAVTGEEPLADEGAFGELRLEQAELVANVRRLQVGPRRRMRHGGYGGAEAVFGEIRPEARGAVVGRAGRRVVSEGFVEEVEDEEIRGWGGRRRGRTGTFL</sequence>
<feature type="region of interest" description="Disordered" evidence="1">
    <location>
        <begin position="66"/>
        <end position="103"/>
    </location>
</feature>
<accession>A0A835QWY8</accession>